<evidence type="ECO:0000256" key="3">
    <source>
        <dbReference type="ARBA" id="ARBA00022443"/>
    </source>
</evidence>
<dbReference type="GO" id="GO:0033565">
    <property type="term" value="C:ESCRT-0 complex"/>
    <property type="evidence" value="ECO:0007669"/>
    <property type="project" value="UniProtKB-ARBA"/>
</dbReference>
<evidence type="ECO:0000256" key="6">
    <source>
        <dbReference type="ARBA" id="ARBA00022927"/>
    </source>
</evidence>
<sequence>MPLFGGSSPFDQDVEKVTNEANTSEDWGLIMDICDRVTGQPQAAKDVLKSIIKRVRHPVTQVCTQALTLLGACVSNCGKTFHLELCTRDFMTEARNVVSKGSHKVSEKMRGLIKEWAEEFKNDPQLNLMVQLYDSLKAEGYDFPSVAHTASQPSKPPPASNPVPASSRQEEDDIAKAIQLSLQEEKAKTSTLYPSANLYASVTPTASATTTRRESRKVKALYDFEAAEDNELTFKAGELISVLDDSDANWWKGENFRGTGLFPSNFVTADLTAETDADIREREKKVSFDESVEVRTIEAMTPEVVEIDEGQMDQCLDMLQNADPTEQRPDTQEMLVLEDTCKRMNPLIDQELEGVDREHMDLTALNAKLMDAFSMYHGLMKEAPVYGYSLKTMNMPQQGVARQYQPGVTGPGMPGYGEVPYGAPPQGMYAPPGVQGQMGQPIMQQGGEMAMPQGQVPGGMMTQGNHPMTMAQPGQAMYSHAQQPYQTQPAPMAQGNMAPYQAPPQNSMHPMGGNTSTSFSVQSSVPAGVQGPPVMQQNYSGVPAGPQPPPPMGVHPPQQHHQQQQSMLM</sequence>
<dbReference type="RefSeq" id="XP_022091076.1">
    <property type="nucleotide sequence ID" value="XM_022235384.1"/>
</dbReference>
<feature type="domain" description="SH3" evidence="9">
    <location>
        <begin position="213"/>
        <end position="272"/>
    </location>
</feature>
<evidence type="ECO:0000313" key="11">
    <source>
        <dbReference type="Proteomes" id="UP000694845"/>
    </source>
</evidence>
<dbReference type="SUPFAM" id="SSF50044">
    <property type="entry name" value="SH3-domain"/>
    <property type="match status" value="1"/>
</dbReference>
<dbReference type="GO" id="GO:0043130">
    <property type="term" value="F:ubiquitin binding"/>
    <property type="evidence" value="ECO:0007669"/>
    <property type="project" value="InterPro"/>
</dbReference>
<evidence type="ECO:0000256" key="1">
    <source>
        <dbReference type="ARBA" id="ARBA00004177"/>
    </source>
</evidence>
<dbReference type="Gene3D" id="1.25.40.90">
    <property type="match status" value="1"/>
</dbReference>
<dbReference type="GO" id="GO:0043328">
    <property type="term" value="P:protein transport to vacuole involved in ubiquitin-dependent protein catabolic process via the multivesicular body sorting pathway"/>
    <property type="evidence" value="ECO:0007669"/>
    <property type="project" value="TreeGrafter"/>
</dbReference>
<dbReference type="CDD" id="cd11820">
    <property type="entry name" value="SH3_STAM"/>
    <property type="match status" value="1"/>
</dbReference>
<dbReference type="SMART" id="SM00326">
    <property type="entry name" value="SH3"/>
    <property type="match status" value="1"/>
</dbReference>
<feature type="domain" description="VHS" evidence="10">
    <location>
        <begin position="17"/>
        <end position="144"/>
    </location>
</feature>
<evidence type="ECO:0000259" key="9">
    <source>
        <dbReference type="PROSITE" id="PS50002"/>
    </source>
</evidence>
<accession>A0A8B7YHG3</accession>
<dbReference type="CTD" id="8027"/>
<dbReference type="OrthoDB" id="10068368at2759"/>
<dbReference type="GeneID" id="110979524"/>
<dbReference type="PANTHER" id="PTHR45929">
    <property type="entry name" value="JAK PATHWAY SIGNAL TRANSDUCTION ADAPTOR MOLECULE"/>
    <property type="match status" value="1"/>
</dbReference>
<feature type="compositionally biased region" description="Low complexity" evidence="8">
    <location>
        <begin position="555"/>
        <end position="569"/>
    </location>
</feature>
<dbReference type="PROSITE" id="PS50002">
    <property type="entry name" value="SH3"/>
    <property type="match status" value="1"/>
</dbReference>
<dbReference type="SMART" id="SM00726">
    <property type="entry name" value="UIM"/>
    <property type="match status" value="1"/>
</dbReference>
<dbReference type="PROSITE" id="PS50179">
    <property type="entry name" value="VHS"/>
    <property type="match status" value="1"/>
</dbReference>
<evidence type="ECO:0000259" key="10">
    <source>
        <dbReference type="PROSITE" id="PS50179"/>
    </source>
</evidence>
<dbReference type="SUPFAM" id="SSF48464">
    <property type="entry name" value="ENTH/VHS domain"/>
    <property type="match status" value="1"/>
</dbReference>
<dbReference type="KEGG" id="aplc:110979524"/>
<comment type="subcellular location">
    <subcellularLocation>
        <location evidence="1">Endosome</location>
    </subcellularLocation>
</comment>
<keyword evidence="5" id="KW-0967">Endosome</keyword>
<feature type="region of interest" description="Disordered" evidence="8">
    <location>
        <begin position="503"/>
        <end position="569"/>
    </location>
</feature>
<dbReference type="SMART" id="SM00288">
    <property type="entry name" value="VHS"/>
    <property type="match status" value="1"/>
</dbReference>
<proteinExistence type="inferred from homology"/>
<dbReference type="AlphaFoldDB" id="A0A8B7YHG3"/>
<dbReference type="PRINTS" id="PR00452">
    <property type="entry name" value="SH3DOMAIN"/>
</dbReference>
<dbReference type="CDD" id="cd21388">
    <property type="entry name" value="GAT_STAM"/>
    <property type="match status" value="1"/>
</dbReference>
<gene>
    <name evidence="12" type="primary">LOC110979524</name>
</gene>
<organism evidence="11 12">
    <name type="scientific">Acanthaster planci</name>
    <name type="common">Crown-of-thorns starfish</name>
    <dbReference type="NCBI Taxonomy" id="133434"/>
    <lineage>
        <taxon>Eukaryota</taxon>
        <taxon>Metazoa</taxon>
        <taxon>Echinodermata</taxon>
        <taxon>Eleutherozoa</taxon>
        <taxon>Asterozoa</taxon>
        <taxon>Asteroidea</taxon>
        <taxon>Valvatacea</taxon>
        <taxon>Valvatida</taxon>
        <taxon>Acanthasteridae</taxon>
        <taxon>Acanthaster</taxon>
    </lineage>
</organism>
<dbReference type="CDD" id="cd03568">
    <property type="entry name" value="VHS_STAM"/>
    <property type="match status" value="1"/>
</dbReference>
<dbReference type="InterPro" id="IPR001452">
    <property type="entry name" value="SH3_domain"/>
</dbReference>
<name>A0A8B7YHG3_ACAPL</name>
<dbReference type="Proteomes" id="UP000694845">
    <property type="component" value="Unplaced"/>
</dbReference>
<protein>
    <submittedName>
        <fullName evidence="12">Signal transducing adapter molecule 1-like</fullName>
    </submittedName>
</protein>
<comment type="similarity">
    <text evidence="2">Belongs to the STAM family.</text>
</comment>
<dbReference type="InterPro" id="IPR036028">
    <property type="entry name" value="SH3-like_dom_sf"/>
</dbReference>
<keyword evidence="4" id="KW-0813">Transport</keyword>
<reference evidence="12" key="1">
    <citation type="submission" date="2025-08" db="UniProtKB">
        <authorList>
            <consortium name="RefSeq"/>
        </authorList>
    </citation>
    <scope>IDENTIFICATION</scope>
</reference>
<feature type="compositionally biased region" description="Polar residues" evidence="8">
    <location>
        <begin position="503"/>
        <end position="525"/>
    </location>
</feature>
<feature type="compositionally biased region" description="Pro residues" evidence="8">
    <location>
        <begin position="545"/>
        <end position="554"/>
    </location>
</feature>
<evidence type="ECO:0000256" key="2">
    <source>
        <dbReference type="ARBA" id="ARBA00009666"/>
    </source>
</evidence>
<dbReference type="Pfam" id="PF00018">
    <property type="entry name" value="SH3_1"/>
    <property type="match status" value="1"/>
</dbReference>
<dbReference type="Gene3D" id="1.20.5.1940">
    <property type="match status" value="1"/>
</dbReference>
<evidence type="ECO:0000256" key="4">
    <source>
        <dbReference type="ARBA" id="ARBA00022448"/>
    </source>
</evidence>
<dbReference type="InterPro" id="IPR002014">
    <property type="entry name" value="VHS_dom"/>
</dbReference>
<dbReference type="Pfam" id="PF00790">
    <property type="entry name" value="VHS"/>
    <property type="match status" value="1"/>
</dbReference>
<evidence type="ECO:0000256" key="5">
    <source>
        <dbReference type="ARBA" id="ARBA00022753"/>
    </source>
</evidence>
<keyword evidence="3 7" id="KW-0728">SH3 domain</keyword>
<dbReference type="PROSITE" id="PS50330">
    <property type="entry name" value="UIM"/>
    <property type="match status" value="1"/>
</dbReference>
<evidence type="ECO:0000256" key="8">
    <source>
        <dbReference type="SAM" id="MobiDB-lite"/>
    </source>
</evidence>
<feature type="region of interest" description="Disordered" evidence="8">
    <location>
        <begin position="146"/>
        <end position="171"/>
    </location>
</feature>
<dbReference type="GO" id="GO:0035091">
    <property type="term" value="F:phosphatidylinositol binding"/>
    <property type="evidence" value="ECO:0007669"/>
    <property type="project" value="InterPro"/>
</dbReference>
<dbReference type="FunFam" id="2.30.30.40:FF:000072">
    <property type="entry name" value="Unconventional Myosin IB"/>
    <property type="match status" value="1"/>
</dbReference>
<dbReference type="Gene3D" id="2.30.30.40">
    <property type="entry name" value="SH3 Domains"/>
    <property type="match status" value="1"/>
</dbReference>
<dbReference type="FunFam" id="1.25.40.90:FF:000009">
    <property type="entry name" value="Putative signal transducing adapter molecule 1"/>
    <property type="match status" value="1"/>
</dbReference>
<dbReference type="OMA" id="QVYRDWW"/>
<evidence type="ECO:0000256" key="7">
    <source>
        <dbReference type="PROSITE-ProRule" id="PRU00192"/>
    </source>
</evidence>
<dbReference type="InterPro" id="IPR003903">
    <property type="entry name" value="UIM_dom"/>
</dbReference>
<keyword evidence="11" id="KW-1185">Reference proteome</keyword>
<evidence type="ECO:0000313" key="12">
    <source>
        <dbReference type="RefSeq" id="XP_022091076.1"/>
    </source>
</evidence>
<dbReference type="InterPro" id="IPR008942">
    <property type="entry name" value="ENTH_VHS"/>
</dbReference>
<dbReference type="PANTHER" id="PTHR45929:SF3">
    <property type="entry name" value="JAK PATHWAY SIGNAL TRANSDUCTION ADAPTOR MOLECULE"/>
    <property type="match status" value="1"/>
</dbReference>
<keyword evidence="6" id="KW-0653">Protein transport</keyword>
<dbReference type="InterPro" id="IPR050670">
    <property type="entry name" value="STAM"/>
</dbReference>